<accession>A0A965ZD49</accession>
<dbReference type="EMBL" id="WWEO01000028">
    <property type="protein sequence ID" value="NCD67844.1"/>
    <property type="molecule type" value="Genomic_DNA"/>
</dbReference>
<dbReference type="AlphaFoldDB" id="A0A965ZD49"/>
<name>A0A965ZD49_9SPHI</name>
<protein>
    <submittedName>
        <fullName evidence="1">Uncharacterized protein</fullName>
    </submittedName>
</protein>
<dbReference type="Proteomes" id="UP000638732">
    <property type="component" value="Unassembled WGS sequence"/>
</dbReference>
<evidence type="ECO:0000313" key="2">
    <source>
        <dbReference type="Proteomes" id="UP000638732"/>
    </source>
</evidence>
<reference evidence="1" key="1">
    <citation type="submission" date="2020-01" db="EMBL/GenBank/DDBJ databases">
        <authorList>
            <person name="Seo Y.L."/>
        </authorList>
    </citation>
    <scope>NUCLEOTIDE SEQUENCE</scope>
    <source>
        <strain evidence="1">R11</strain>
    </source>
</reference>
<reference evidence="1" key="2">
    <citation type="submission" date="2020-10" db="EMBL/GenBank/DDBJ databases">
        <title>Mucilaginibacter sp. nov., isolated from soil.</title>
        <authorList>
            <person name="Jeon C.O."/>
        </authorList>
    </citation>
    <scope>NUCLEOTIDE SEQUENCE</scope>
    <source>
        <strain evidence="1">R11</strain>
    </source>
</reference>
<dbReference type="RefSeq" id="WP_166583884.1">
    <property type="nucleotide sequence ID" value="NZ_WWEO01000028.1"/>
</dbReference>
<sequence length="62" mass="6999">MEIAEQFTLSKTFIIDGAVFHFILKNGDTLDKGVPKEKSAKFYKDSMRYAIEIPATDIGFNP</sequence>
<proteinExistence type="predicted"/>
<organism evidence="1 2">
    <name type="scientific">Mucilaginibacter agri</name>
    <dbReference type="NCBI Taxonomy" id="2695265"/>
    <lineage>
        <taxon>Bacteria</taxon>
        <taxon>Pseudomonadati</taxon>
        <taxon>Bacteroidota</taxon>
        <taxon>Sphingobacteriia</taxon>
        <taxon>Sphingobacteriales</taxon>
        <taxon>Sphingobacteriaceae</taxon>
        <taxon>Mucilaginibacter</taxon>
    </lineage>
</organism>
<comment type="caution">
    <text evidence="1">The sequence shown here is derived from an EMBL/GenBank/DDBJ whole genome shotgun (WGS) entry which is preliminary data.</text>
</comment>
<gene>
    <name evidence="1" type="ORF">GSY63_00575</name>
</gene>
<keyword evidence="2" id="KW-1185">Reference proteome</keyword>
<evidence type="ECO:0000313" key="1">
    <source>
        <dbReference type="EMBL" id="NCD67844.1"/>
    </source>
</evidence>